<accession>A0A0F9MVW0</accession>
<proteinExistence type="predicted"/>
<feature type="domain" description="TET-Associated Glycosyltransferase" evidence="1">
    <location>
        <begin position="7"/>
        <end position="203"/>
    </location>
</feature>
<reference evidence="2" key="1">
    <citation type="journal article" date="2015" name="Nature">
        <title>Complex archaea that bridge the gap between prokaryotes and eukaryotes.</title>
        <authorList>
            <person name="Spang A."/>
            <person name="Saw J.H."/>
            <person name="Jorgensen S.L."/>
            <person name="Zaremba-Niedzwiedzka K."/>
            <person name="Martijn J."/>
            <person name="Lind A.E."/>
            <person name="van Eijk R."/>
            <person name="Schleper C."/>
            <person name="Guy L."/>
            <person name="Ettema T.J."/>
        </authorList>
    </citation>
    <scope>NUCLEOTIDE SEQUENCE</scope>
</reference>
<sequence length="293" mass="34030">MSNILRYPIYVPSKGRWANPLTARFLLKDETPFCLVVEPQEQKAYVEALPGVDLLALPFSNRGSVIPARNWIKEHATAAGYERHWQLDDNIWKIKRRWHMRRVPCDSGIALAAVEDFTDRYENIAVAGLNYEMFLPRVKTPPFYLNCHVYSCSLILNSLPNEWRGRYNEDTDFCLQVLADGWCTVLVNAFLAHKLWTMEMRGGNTDELYQDDGRLKMARSLERDWPGVVTTRRRFQRPQHVVKDAWRRFDTPLKLKPGIDLATMESNEYGMKLKQVAPIKSESLRKAFAEHNA</sequence>
<dbReference type="InterPro" id="IPR049100">
    <property type="entry name" value="TAGT"/>
</dbReference>
<comment type="caution">
    <text evidence="2">The sequence shown here is derived from an EMBL/GenBank/DDBJ whole genome shotgun (WGS) entry which is preliminary data.</text>
</comment>
<organism evidence="2">
    <name type="scientific">marine sediment metagenome</name>
    <dbReference type="NCBI Taxonomy" id="412755"/>
    <lineage>
        <taxon>unclassified sequences</taxon>
        <taxon>metagenomes</taxon>
        <taxon>ecological metagenomes</taxon>
    </lineage>
</organism>
<dbReference type="Pfam" id="PF20691">
    <property type="entry name" value="TAGT"/>
    <property type="match status" value="1"/>
</dbReference>
<evidence type="ECO:0000313" key="2">
    <source>
        <dbReference type="EMBL" id="KKM80760.1"/>
    </source>
</evidence>
<evidence type="ECO:0000259" key="1">
    <source>
        <dbReference type="Pfam" id="PF20691"/>
    </source>
</evidence>
<dbReference type="AlphaFoldDB" id="A0A0F9MVW0"/>
<gene>
    <name evidence="2" type="ORF">LCGC14_1336590</name>
</gene>
<dbReference type="EMBL" id="LAZR01008131">
    <property type="protein sequence ID" value="KKM80760.1"/>
    <property type="molecule type" value="Genomic_DNA"/>
</dbReference>
<protein>
    <recommendedName>
        <fullName evidence="1">TET-Associated Glycosyltransferase domain-containing protein</fullName>
    </recommendedName>
</protein>
<name>A0A0F9MVW0_9ZZZZ</name>